<sequence length="142" mass="16180">MNNATLIGTDFARADRQKCLRKIGRPLPMQNAEIAPGIRANAVFGVDVSGSDARSVKAQLAGRFSWRAAWWNLHAAVHRIANRHATQEAAMYTFHRRHQEMHLFWRETMEDTHEACDTIIRSGLRAGIATMLAQHRRKAHRD</sequence>
<dbReference type="AlphaFoldDB" id="A0A934T1T6"/>
<dbReference type="Proteomes" id="UP000622890">
    <property type="component" value="Unassembled WGS sequence"/>
</dbReference>
<name>A0A934T1T6_9BURK</name>
<evidence type="ECO:0000313" key="2">
    <source>
        <dbReference type="Proteomes" id="UP000622890"/>
    </source>
</evidence>
<proteinExistence type="predicted"/>
<organism evidence="1 2">
    <name type="scientific">Noviherbaspirillum pedocola</name>
    <dbReference type="NCBI Taxonomy" id="2801341"/>
    <lineage>
        <taxon>Bacteria</taxon>
        <taxon>Pseudomonadati</taxon>
        <taxon>Pseudomonadota</taxon>
        <taxon>Betaproteobacteria</taxon>
        <taxon>Burkholderiales</taxon>
        <taxon>Oxalobacteraceae</taxon>
        <taxon>Noviherbaspirillum</taxon>
    </lineage>
</organism>
<gene>
    <name evidence="1" type="ORF">JJB74_15810</name>
</gene>
<dbReference type="RefSeq" id="WP_200593187.1">
    <property type="nucleotide sequence ID" value="NZ_JAEPBG010000006.1"/>
</dbReference>
<dbReference type="EMBL" id="JAEPBG010000006">
    <property type="protein sequence ID" value="MBK4736088.1"/>
    <property type="molecule type" value="Genomic_DNA"/>
</dbReference>
<reference evidence="1" key="1">
    <citation type="submission" date="2021-01" db="EMBL/GenBank/DDBJ databases">
        <title>Genome sequence of strain Noviherbaspirillum sp. DKR-6.</title>
        <authorList>
            <person name="Chaudhary D.K."/>
        </authorList>
    </citation>
    <scope>NUCLEOTIDE SEQUENCE</scope>
    <source>
        <strain evidence="1">DKR-6</strain>
    </source>
</reference>
<protein>
    <submittedName>
        <fullName evidence="1">Uncharacterized protein</fullName>
    </submittedName>
</protein>
<evidence type="ECO:0000313" key="1">
    <source>
        <dbReference type="EMBL" id="MBK4736088.1"/>
    </source>
</evidence>
<accession>A0A934T1T6</accession>
<keyword evidence="2" id="KW-1185">Reference proteome</keyword>
<comment type="caution">
    <text evidence="1">The sequence shown here is derived from an EMBL/GenBank/DDBJ whole genome shotgun (WGS) entry which is preliminary data.</text>
</comment>